<feature type="compositionally biased region" description="Basic and acidic residues" evidence="1">
    <location>
        <begin position="12"/>
        <end position="23"/>
    </location>
</feature>
<feature type="domain" description="DUF1612" evidence="2">
    <location>
        <begin position="183"/>
        <end position="308"/>
    </location>
</feature>
<evidence type="ECO:0000313" key="5">
    <source>
        <dbReference type="Proteomes" id="UP001642900"/>
    </source>
</evidence>
<dbReference type="InterPro" id="IPR048017">
    <property type="entry name" value="Y4cF-like"/>
</dbReference>
<dbReference type="NCBIfam" id="NF040876">
    <property type="entry name" value="RHE_PE00001_fam"/>
    <property type="match status" value="1"/>
</dbReference>
<name>A0A6G4WMZ4_9HYPH</name>
<dbReference type="EMBL" id="JAAKZF010000099">
    <property type="protein sequence ID" value="NGO55437.1"/>
    <property type="molecule type" value="Genomic_DNA"/>
</dbReference>
<protein>
    <submittedName>
        <fullName evidence="4">DUF1612 and helix-turn-helix domain-containing protein</fullName>
    </submittedName>
</protein>
<proteinExistence type="predicted"/>
<accession>A0A6G4WMZ4</accession>
<feature type="compositionally biased region" description="Polar residues" evidence="1">
    <location>
        <begin position="1"/>
        <end position="11"/>
    </location>
</feature>
<dbReference type="InterPro" id="IPR021068">
    <property type="entry name" value="HTH_DNA-bd"/>
</dbReference>
<dbReference type="Proteomes" id="UP001642900">
    <property type="component" value="Unassembled WGS sequence"/>
</dbReference>
<sequence length="370" mass="40749">MTFSGLKSVSKSHTEDQLARLDERTRRSPVGAGFVERGHFFDSAASMWVSGELVHVEDLVLHDAHMDVRTPTHELVIAHSILRARRRIAASDSGWALSDAGISALRGRPVDAVAEREGEGTIDDDDAVRAPDADTESADDAFAQHFADIDAVLARSERLLTEHGAKTALQPPTRVEPSGRDPLIYDQDWDEAERLSRWRDTISEADALPASLGAAVLWDAWETLEPLQRQHWLGSILVGSYLRSRGKVASHLLAFNVGLKAISRERRRSPIHTTRLIAFLDALSSAAEAGMKELDRLGQAKDQMERRLRNRRSSSSLPDVLELVLSRPIVSAAMISKAAKVTPRGALNLVSELGVREITGRGRYRGWGVL</sequence>
<keyword evidence="5" id="KW-1185">Reference proteome</keyword>
<evidence type="ECO:0000256" key="1">
    <source>
        <dbReference type="SAM" id="MobiDB-lite"/>
    </source>
</evidence>
<organism evidence="4 5">
    <name type="scientific">Allomesorhizobium camelthorni</name>
    <dbReference type="NCBI Taxonomy" id="475069"/>
    <lineage>
        <taxon>Bacteria</taxon>
        <taxon>Pseudomonadati</taxon>
        <taxon>Pseudomonadota</taxon>
        <taxon>Alphaproteobacteria</taxon>
        <taxon>Hyphomicrobiales</taxon>
        <taxon>Phyllobacteriaceae</taxon>
        <taxon>Allomesorhizobium</taxon>
    </lineage>
</organism>
<evidence type="ECO:0000259" key="3">
    <source>
        <dbReference type="Pfam" id="PF11972"/>
    </source>
</evidence>
<evidence type="ECO:0000259" key="2">
    <source>
        <dbReference type="Pfam" id="PF07756"/>
    </source>
</evidence>
<comment type="caution">
    <text evidence="4">The sequence shown here is derived from an EMBL/GenBank/DDBJ whole genome shotgun (WGS) entry which is preliminary data.</text>
</comment>
<feature type="region of interest" description="Disordered" evidence="1">
    <location>
        <begin position="1"/>
        <end position="23"/>
    </location>
</feature>
<dbReference type="Pfam" id="PF11972">
    <property type="entry name" value="HTH_13"/>
    <property type="match status" value="1"/>
</dbReference>
<dbReference type="AlphaFoldDB" id="A0A6G4WMZ4"/>
<dbReference type="RefSeq" id="WP_165033792.1">
    <property type="nucleotide sequence ID" value="NZ_JAAKZF010000099.1"/>
</dbReference>
<dbReference type="InterPro" id="IPR011670">
    <property type="entry name" value="DUF1612"/>
</dbReference>
<gene>
    <name evidence="4" type="ORF">G6N73_31075</name>
</gene>
<dbReference type="Pfam" id="PF07756">
    <property type="entry name" value="DUF1612"/>
    <property type="match status" value="1"/>
</dbReference>
<reference evidence="4 5" key="1">
    <citation type="submission" date="2020-02" db="EMBL/GenBank/DDBJ databases">
        <title>Genome sequence of strain CCNWXJ40-4.</title>
        <authorList>
            <person name="Gao J."/>
            <person name="Sun J."/>
        </authorList>
    </citation>
    <scope>NUCLEOTIDE SEQUENCE [LARGE SCALE GENOMIC DNA]</scope>
    <source>
        <strain evidence="4 5">CCNWXJ 40-4</strain>
    </source>
</reference>
<evidence type="ECO:0000313" key="4">
    <source>
        <dbReference type="EMBL" id="NGO55437.1"/>
    </source>
</evidence>
<feature type="region of interest" description="Disordered" evidence="1">
    <location>
        <begin position="113"/>
        <end position="132"/>
    </location>
</feature>
<feature type="domain" description="HTH DNA binding" evidence="3">
    <location>
        <begin position="317"/>
        <end position="370"/>
    </location>
</feature>